<reference evidence="1 2" key="1">
    <citation type="journal article" date="2018" name="Int. J. Syst. Evol. Microbiol.">
        <title>Pseudooceanicola lipolyticus sp. nov., a marine alphaproteobacterium, reclassification of Oceanicola flagellatus as Pseudooceanicola flagellatus comb. nov. and emended description of the genus Pseudooceanicola.</title>
        <authorList>
            <person name="Huang M.-M."/>
            <person name="Guo L.-L."/>
            <person name="Wu Y.-H."/>
            <person name="Lai Q.-L."/>
            <person name="Shao Z.-Z."/>
            <person name="Wang C.-S."/>
            <person name="Wu M."/>
            <person name="Xu X.-W."/>
        </authorList>
    </citation>
    <scope>NUCLEOTIDE SEQUENCE [LARGE SCALE GENOMIC DNA]</scope>
    <source>
        <strain evidence="1 2">157</strain>
    </source>
</reference>
<dbReference type="OrthoDB" id="7596739at2"/>
<dbReference type="EMBL" id="PGTB01000021">
    <property type="protein sequence ID" value="PJE37128.1"/>
    <property type="molecule type" value="Genomic_DNA"/>
</dbReference>
<dbReference type="AlphaFoldDB" id="A0A2M8J304"/>
<protein>
    <recommendedName>
        <fullName evidence="3">Sulfotransferase family protein</fullName>
    </recommendedName>
</protein>
<organism evidence="1 2">
    <name type="scientific">Pseudooceanicola lipolyticus</name>
    <dbReference type="NCBI Taxonomy" id="2029104"/>
    <lineage>
        <taxon>Bacteria</taxon>
        <taxon>Pseudomonadati</taxon>
        <taxon>Pseudomonadota</taxon>
        <taxon>Alphaproteobacteria</taxon>
        <taxon>Rhodobacterales</taxon>
        <taxon>Paracoccaceae</taxon>
        <taxon>Pseudooceanicola</taxon>
    </lineage>
</organism>
<keyword evidence="2" id="KW-1185">Reference proteome</keyword>
<gene>
    <name evidence="1" type="ORF">CVM52_08465</name>
</gene>
<evidence type="ECO:0000313" key="1">
    <source>
        <dbReference type="EMBL" id="PJE37128.1"/>
    </source>
</evidence>
<proteinExistence type="predicted"/>
<evidence type="ECO:0000313" key="2">
    <source>
        <dbReference type="Proteomes" id="UP000231553"/>
    </source>
</evidence>
<dbReference type="Proteomes" id="UP000231553">
    <property type="component" value="Unassembled WGS sequence"/>
</dbReference>
<sequence length="362" mass="41105">MRIVLHIGFEKTGTTTIQNAMWHAAKVLRRQGVLYPLGFGRRGHEHLALAMIAPELMTDIRYWQQLVQNPDEFPTFRADIRERLGRQIARVKPETMVVSTEFLSSRLEDAVAVRSIKEFFAPWSDDFTIVAGIRRQDDTFVSHYSTTVKGNCDQRLDVYDQRAFWLDYDKVLGDWAEVFGAENLVIRTFPPEGGDLLKEFTDACGLPDIPSPPQEHLNPSLDHLNASLLADLNKRLPTHVDMAPNPARAGLVDFLEARSNGPKLEIGLAARQALLDDYAEGNEAVRARFFPDRATLFATDLSDAPVPEMAGYEDALDLVIDIWSERAEVMARLHEAERKSARGRIRALKNLARRILRRWRFG</sequence>
<name>A0A2M8J304_9RHOB</name>
<dbReference type="RefSeq" id="WP_100162077.1">
    <property type="nucleotide sequence ID" value="NZ_PGTB01000021.1"/>
</dbReference>
<dbReference type="SUPFAM" id="SSF52540">
    <property type="entry name" value="P-loop containing nucleoside triphosphate hydrolases"/>
    <property type="match status" value="1"/>
</dbReference>
<dbReference type="Gene3D" id="3.40.50.300">
    <property type="entry name" value="P-loop containing nucleotide triphosphate hydrolases"/>
    <property type="match status" value="1"/>
</dbReference>
<dbReference type="InterPro" id="IPR027417">
    <property type="entry name" value="P-loop_NTPase"/>
</dbReference>
<evidence type="ECO:0008006" key="3">
    <source>
        <dbReference type="Google" id="ProtNLM"/>
    </source>
</evidence>
<accession>A0A2M8J304</accession>
<comment type="caution">
    <text evidence="1">The sequence shown here is derived from an EMBL/GenBank/DDBJ whole genome shotgun (WGS) entry which is preliminary data.</text>
</comment>